<feature type="domain" description="Histidine kinase" evidence="11">
    <location>
        <begin position="625"/>
        <end position="848"/>
    </location>
</feature>
<keyword evidence="10" id="KW-1133">Transmembrane helix</keyword>
<dbReference type="Gene3D" id="3.30.450.20">
    <property type="entry name" value="PAS domain"/>
    <property type="match status" value="3"/>
</dbReference>
<keyword evidence="10" id="KW-0812">Transmembrane</keyword>
<comment type="subcellular location">
    <subcellularLocation>
        <location evidence="2">Membrane</location>
    </subcellularLocation>
</comment>
<comment type="caution">
    <text evidence="15">The sequence shown here is derived from an EMBL/GenBank/DDBJ whole genome shotgun (WGS) entry which is preliminary data.</text>
</comment>
<dbReference type="SUPFAM" id="SSF47384">
    <property type="entry name" value="Homodimeric domain of signal transducing histidine kinase"/>
    <property type="match status" value="1"/>
</dbReference>
<keyword evidence="6" id="KW-0418">Kinase</keyword>
<feature type="domain" description="HAMP" evidence="14">
    <location>
        <begin position="392"/>
        <end position="444"/>
    </location>
</feature>
<gene>
    <name evidence="15" type="ORF">VPK24_01295</name>
</gene>
<evidence type="ECO:0000256" key="4">
    <source>
        <dbReference type="ARBA" id="ARBA00022553"/>
    </source>
</evidence>
<accession>A0ABW7C8J8</accession>
<keyword evidence="16" id="KW-1185">Reference proteome</keyword>
<proteinExistence type="predicted"/>
<comment type="catalytic activity">
    <reaction evidence="1">
        <text>ATP + protein L-histidine = ADP + protein N-phospho-L-histidine.</text>
        <dbReference type="EC" id="2.7.13.3"/>
    </reaction>
</comment>
<dbReference type="SUPFAM" id="SSF52172">
    <property type="entry name" value="CheY-like"/>
    <property type="match status" value="1"/>
</dbReference>
<protein>
    <recommendedName>
        <fullName evidence="3">histidine kinase</fullName>
        <ecNumber evidence="3">2.7.13.3</ecNumber>
    </recommendedName>
</protein>
<dbReference type="Proteomes" id="UP001604335">
    <property type="component" value="Unassembled WGS sequence"/>
</dbReference>
<reference evidence="16" key="1">
    <citation type="journal article" date="2024" name="Algal Res.">
        <title>Biochemical, toxicological and genomic investigation of a high-biomass producing Limnothrix strain isolated from Italian shallow drinking water reservoir.</title>
        <authorList>
            <person name="Simonazzi M."/>
            <person name="Shishido T.K."/>
            <person name="Delbaje E."/>
            <person name="Wahlsten M."/>
            <person name="Fewer D.P."/>
            <person name="Sivonen K."/>
            <person name="Pezzolesi L."/>
            <person name="Pistocchi R."/>
        </authorList>
    </citation>
    <scope>NUCLEOTIDE SEQUENCE [LARGE SCALE GENOMIC DNA]</scope>
    <source>
        <strain evidence="16">LRLZ20PSL1</strain>
    </source>
</reference>
<dbReference type="CDD" id="cd06225">
    <property type="entry name" value="HAMP"/>
    <property type="match status" value="1"/>
</dbReference>
<dbReference type="Gene3D" id="3.40.50.2300">
    <property type="match status" value="1"/>
</dbReference>
<keyword evidence="15" id="KW-0547">Nucleotide-binding</keyword>
<dbReference type="SUPFAM" id="SSF55785">
    <property type="entry name" value="PYP-like sensor domain (PAS domain)"/>
    <property type="match status" value="1"/>
</dbReference>
<dbReference type="CDD" id="cd00156">
    <property type="entry name" value="REC"/>
    <property type="match status" value="1"/>
</dbReference>
<dbReference type="InterPro" id="IPR000700">
    <property type="entry name" value="PAS-assoc_C"/>
</dbReference>
<dbReference type="PANTHER" id="PTHR43711:SF29">
    <property type="entry name" value="HISTIDINE KINASE"/>
    <property type="match status" value="1"/>
</dbReference>
<dbReference type="PROSITE" id="PS50113">
    <property type="entry name" value="PAC"/>
    <property type="match status" value="1"/>
</dbReference>
<feature type="domain" description="Response regulatory" evidence="12">
    <location>
        <begin position="878"/>
        <end position="993"/>
    </location>
</feature>
<dbReference type="Pfam" id="PF00672">
    <property type="entry name" value="HAMP"/>
    <property type="match status" value="1"/>
</dbReference>
<dbReference type="InterPro" id="IPR013656">
    <property type="entry name" value="PAS_4"/>
</dbReference>
<dbReference type="Gene3D" id="3.30.565.10">
    <property type="entry name" value="Histidine kinase-like ATPase, C-terminal domain"/>
    <property type="match status" value="1"/>
</dbReference>
<feature type="modified residue" description="4-aspartylphosphate" evidence="8">
    <location>
        <position position="927"/>
    </location>
</feature>
<dbReference type="InterPro" id="IPR036890">
    <property type="entry name" value="HATPase_C_sf"/>
</dbReference>
<dbReference type="EMBL" id="JAZAQF010000006">
    <property type="protein sequence ID" value="MFG3816256.1"/>
    <property type="molecule type" value="Genomic_DNA"/>
</dbReference>
<dbReference type="SUPFAM" id="SSF55874">
    <property type="entry name" value="ATPase domain of HSP90 chaperone/DNA topoisomerase II/histidine kinase"/>
    <property type="match status" value="1"/>
</dbReference>
<feature type="region of interest" description="Disordered" evidence="9">
    <location>
        <begin position="1"/>
        <end position="22"/>
    </location>
</feature>
<feature type="transmembrane region" description="Helical" evidence="10">
    <location>
        <begin position="371"/>
        <end position="391"/>
    </location>
</feature>
<evidence type="ECO:0000259" key="14">
    <source>
        <dbReference type="PROSITE" id="PS50885"/>
    </source>
</evidence>
<organism evidence="15 16">
    <name type="scientific">Limnothrix redekei LRLZ20PSL1</name>
    <dbReference type="NCBI Taxonomy" id="3112953"/>
    <lineage>
        <taxon>Bacteria</taxon>
        <taxon>Bacillati</taxon>
        <taxon>Cyanobacteriota</taxon>
        <taxon>Cyanophyceae</taxon>
        <taxon>Pseudanabaenales</taxon>
        <taxon>Pseudanabaenaceae</taxon>
        <taxon>Limnothrix</taxon>
    </lineage>
</organism>
<dbReference type="InterPro" id="IPR003661">
    <property type="entry name" value="HisK_dim/P_dom"/>
</dbReference>
<name>A0ABW7C8J8_9CYAN</name>
<dbReference type="PRINTS" id="PR00344">
    <property type="entry name" value="BCTRLSENSOR"/>
</dbReference>
<dbReference type="PROSITE" id="PS50885">
    <property type="entry name" value="HAMP"/>
    <property type="match status" value="1"/>
</dbReference>
<dbReference type="Pfam" id="PF02518">
    <property type="entry name" value="HATPase_c"/>
    <property type="match status" value="1"/>
</dbReference>
<dbReference type="Gene3D" id="6.10.340.10">
    <property type="match status" value="1"/>
</dbReference>
<sequence>MKPTAPESPPQVRSQTTAPSAGGGWAVSLRWLIIVPFVIQLVLVVGAIAYLALRSNRTVATENTKQLLQMSSQQAHLQLTNLFRTYSTVAQLQTNDFLAGQWPQGDWRAIEQYLWRRLREFPDLGQLVYSDPQGNLRGVSRLGGWRRFANGQSHNQSVWQWSVSDRGQPAGRPRLYWTSEPQSQAWFNAAVGVGQPTWSSLDQRQQNRNWQWSADWVMHYAWPLYDDRSGRLLGVFSANLNLMTVGQLLRSIPLPPQGQVFVFTDEGTVVATSSDQLPYRVEQRGELNQLHPLSLQSFPDRAIQSTGYYLLDRFGGFRYLPDRTSQLYQFHGKRYLLHLERCNHPMTPDWWIAVLVPESAFLGDVQETAEIMLLLAGTALLLAMGIGWWTVQQVLRPLEQLNQATRAAARIQFQPVDSNTGVQEFDALAQTFNAMAATLRLSFSALQDSKSHLTQVLESLPMGVLVLSQDGSLQYVNSVAGGLLQLPIGLQPLGRTYKTLHHRLFLAGSEAEFPIHQLPGVLALEGKTVAPTRLDVQQTHGRRVPLEVLAVPLFDSEQAVTGAIVVLQDITDRKVTEELLVSYNQNLERQVSERTAALAVANHHLAAARDAAEQANRAKTVFLANVTHELRTPLHAILGFGQLLRSRVLGLIAPPTDPALEHLDAIARNGSYLLQLIDDLLSIARVETDHLELEPIDFDLLALLNDLQEIFEMRSRSARVHFQMAVAGTIPHWVKGDGRRLRQILTNLLDNAFKFVGMPGQVTLSVDLGEGDLLVFEISNTGEGIHPEEMTDIFEPFVQAKAGRRLRQGTGLGLAIGQRLALLMGGSLVAESRPGILTIFRLQVPLPRLDGLLAHPEPPARKPLVLLEATPPEPWIGRLLIVDPLLDRGQAYVNYLKQVGLESQCVHHGWDALRQWTSWQPRLLWVDLRLPDGEGLATVRRIRAIERKNLVTTPCIIVAIAPNPQDHHCLQELDCTLLPNSPPLCPLLLDLIRGLLAPQGSICPIALPVAPHPVLDGHGQLTLNLRDRFAGLSIEWRLALDLAARSADEDQVRTLLMELPPDYHDLCQAIEDLLENFQLEQIADLAQPPTLAP</sequence>
<dbReference type="GO" id="GO:0005524">
    <property type="term" value="F:ATP binding"/>
    <property type="evidence" value="ECO:0007669"/>
    <property type="project" value="UniProtKB-KW"/>
</dbReference>
<evidence type="ECO:0000259" key="12">
    <source>
        <dbReference type="PROSITE" id="PS50110"/>
    </source>
</evidence>
<evidence type="ECO:0000256" key="3">
    <source>
        <dbReference type="ARBA" id="ARBA00012438"/>
    </source>
</evidence>
<dbReference type="PROSITE" id="PS50109">
    <property type="entry name" value="HIS_KIN"/>
    <property type="match status" value="1"/>
</dbReference>
<dbReference type="InterPro" id="IPR003594">
    <property type="entry name" value="HATPase_dom"/>
</dbReference>
<evidence type="ECO:0000256" key="6">
    <source>
        <dbReference type="ARBA" id="ARBA00022777"/>
    </source>
</evidence>
<feature type="transmembrane region" description="Helical" evidence="10">
    <location>
        <begin position="31"/>
        <end position="53"/>
    </location>
</feature>
<dbReference type="Pfam" id="PF00512">
    <property type="entry name" value="HisKA"/>
    <property type="match status" value="1"/>
</dbReference>
<dbReference type="EC" id="2.7.13.3" evidence="3"/>
<evidence type="ECO:0000256" key="10">
    <source>
        <dbReference type="SAM" id="Phobius"/>
    </source>
</evidence>
<evidence type="ECO:0000313" key="15">
    <source>
        <dbReference type="EMBL" id="MFG3816256.1"/>
    </source>
</evidence>
<keyword evidence="10" id="KW-0472">Membrane</keyword>
<keyword evidence="15" id="KW-0067">ATP-binding</keyword>
<evidence type="ECO:0000256" key="9">
    <source>
        <dbReference type="SAM" id="MobiDB-lite"/>
    </source>
</evidence>
<evidence type="ECO:0000256" key="7">
    <source>
        <dbReference type="ARBA" id="ARBA00023012"/>
    </source>
</evidence>
<dbReference type="CDD" id="cd00082">
    <property type="entry name" value="HisKA"/>
    <property type="match status" value="1"/>
</dbReference>
<dbReference type="InterPro" id="IPR035965">
    <property type="entry name" value="PAS-like_dom_sf"/>
</dbReference>
<dbReference type="InterPro" id="IPR011006">
    <property type="entry name" value="CheY-like_superfamily"/>
</dbReference>
<dbReference type="Pfam" id="PF08448">
    <property type="entry name" value="PAS_4"/>
    <property type="match status" value="1"/>
</dbReference>
<dbReference type="PROSITE" id="PS50110">
    <property type="entry name" value="RESPONSE_REGULATORY"/>
    <property type="match status" value="1"/>
</dbReference>
<dbReference type="InterPro" id="IPR003660">
    <property type="entry name" value="HAMP_dom"/>
</dbReference>
<feature type="domain" description="PAC" evidence="13">
    <location>
        <begin position="530"/>
        <end position="582"/>
    </location>
</feature>
<keyword evidence="7" id="KW-0902">Two-component regulatory system</keyword>
<evidence type="ECO:0000256" key="8">
    <source>
        <dbReference type="PROSITE-ProRule" id="PRU00169"/>
    </source>
</evidence>
<dbReference type="InterPro" id="IPR004358">
    <property type="entry name" value="Sig_transdc_His_kin-like_C"/>
</dbReference>
<dbReference type="RefSeq" id="WP_393010017.1">
    <property type="nucleotide sequence ID" value="NZ_JAZAQF010000006.1"/>
</dbReference>
<dbReference type="InterPro" id="IPR036097">
    <property type="entry name" value="HisK_dim/P_sf"/>
</dbReference>
<dbReference type="SMART" id="SM00387">
    <property type="entry name" value="HATPase_c"/>
    <property type="match status" value="1"/>
</dbReference>
<dbReference type="InterPro" id="IPR001789">
    <property type="entry name" value="Sig_transdc_resp-reg_receiver"/>
</dbReference>
<evidence type="ECO:0000259" key="13">
    <source>
        <dbReference type="PROSITE" id="PS50113"/>
    </source>
</evidence>
<keyword evidence="5" id="KW-0808">Transferase</keyword>
<dbReference type="PANTHER" id="PTHR43711">
    <property type="entry name" value="TWO-COMPONENT HISTIDINE KINASE"/>
    <property type="match status" value="1"/>
</dbReference>
<evidence type="ECO:0000259" key="11">
    <source>
        <dbReference type="PROSITE" id="PS50109"/>
    </source>
</evidence>
<dbReference type="InterPro" id="IPR050736">
    <property type="entry name" value="Sensor_HK_Regulatory"/>
</dbReference>
<keyword evidence="4 8" id="KW-0597">Phosphoprotein</keyword>
<evidence type="ECO:0000256" key="2">
    <source>
        <dbReference type="ARBA" id="ARBA00004370"/>
    </source>
</evidence>
<dbReference type="SMART" id="SM00388">
    <property type="entry name" value="HisKA"/>
    <property type="match status" value="1"/>
</dbReference>
<evidence type="ECO:0000313" key="16">
    <source>
        <dbReference type="Proteomes" id="UP001604335"/>
    </source>
</evidence>
<evidence type="ECO:0000256" key="1">
    <source>
        <dbReference type="ARBA" id="ARBA00000085"/>
    </source>
</evidence>
<evidence type="ECO:0000256" key="5">
    <source>
        <dbReference type="ARBA" id="ARBA00022679"/>
    </source>
</evidence>
<dbReference type="Gene3D" id="1.10.287.130">
    <property type="match status" value="1"/>
</dbReference>
<dbReference type="SMART" id="SM00304">
    <property type="entry name" value="HAMP"/>
    <property type="match status" value="1"/>
</dbReference>
<dbReference type="InterPro" id="IPR005467">
    <property type="entry name" value="His_kinase_dom"/>
</dbReference>